<organism evidence="2 3">
    <name type="scientific">Apiospora saccharicola</name>
    <dbReference type="NCBI Taxonomy" id="335842"/>
    <lineage>
        <taxon>Eukaryota</taxon>
        <taxon>Fungi</taxon>
        <taxon>Dikarya</taxon>
        <taxon>Ascomycota</taxon>
        <taxon>Pezizomycotina</taxon>
        <taxon>Sordariomycetes</taxon>
        <taxon>Xylariomycetidae</taxon>
        <taxon>Amphisphaeriales</taxon>
        <taxon>Apiosporaceae</taxon>
        <taxon>Apiospora</taxon>
    </lineage>
</organism>
<evidence type="ECO:0000256" key="1">
    <source>
        <dbReference type="ARBA" id="ARBA00023242"/>
    </source>
</evidence>
<dbReference type="InterPro" id="IPR001138">
    <property type="entry name" value="Zn2Cys6_DnaBD"/>
</dbReference>
<keyword evidence="1" id="KW-0539">Nucleus</keyword>
<comment type="caution">
    <text evidence="2">The sequence shown here is derived from an EMBL/GenBank/DDBJ whole genome shotgun (WGS) entry which is preliminary data.</text>
</comment>
<accession>A0ABR1TGN7</accession>
<protein>
    <recommendedName>
        <fullName evidence="4">Zn(2)-C6 fungal-type domain-containing protein</fullName>
    </recommendedName>
</protein>
<keyword evidence="3" id="KW-1185">Reference proteome</keyword>
<dbReference type="InterPro" id="IPR036864">
    <property type="entry name" value="Zn2-C6_fun-type_DNA-bd_sf"/>
</dbReference>
<proteinExistence type="predicted"/>
<sequence>MLLALRELRQTRATGKTGYDSRAVTESPFHITLKITSPSRGSPIAQSHCAKASSVSTTPVDTTEAFRSKDDSEMLNTGTKSYHPYRRRVRQRACIFCRVRKRECNGNITPCMSCIQYADRAWKGTSSLSADDFCARNVWGLVHRYEVLSVSNPELLPSQILASAAPELTIFGHAENRVFFLVMIYKSCFRESMLEPGFKFEDLGYHGAFRRGLNLISQSLATGMKYGTSEFADFESILRTGLLKHAQKKKITKTA</sequence>
<dbReference type="EMBL" id="JAQQWM010000009">
    <property type="protein sequence ID" value="KAK8045795.1"/>
    <property type="molecule type" value="Genomic_DNA"/>
</dbReference>
<gene>
    <name evidence="2" type="ORF">PG996_013859</name>
</gene>
<reference evidence="2 3" key="1">
    <citation type="submission" date="2023-01" db="EMBL/GenBank/DDBJ databases">
        <title>Analysis of 21 Apiospora genomes using comparative genomics revels a genus with tremendous synthesis potential of carbohydrate active enzymes and secondary metabolites.</title>
        <authorList>
            <person name="Sorensen T."/>
        </authorList>
    </citation>
    <scope>NUCLEOTIDE SEQUENCE [LARGE SCALE GENOMIC DNA]</scope>
    <source>
        <strain evidence="2 3">CBS 83171</strain>
    </source>
</reference>
<dbReference type="SUPFAM" id="SSF57701">
    <property type="entry name" value="Zn2/Cys6 DNA-binding domain"/>
    <property type="match status" value="1"/>
</dbReference>
<dbReference type="Proteomes" id="UP001446871">
    <property type="component" value="Unassembled WGS sequence"/>
</dbReference>
<evidence type="ECO:0000313" key="2">
    <source>
        <dbReference type="EMBL" id="KAK8045795.1"/>
    </source>
</evidence>
<dbReference type="CDD" id="cd00067">
    <property type="entry name" value="GAL4"/>
    <property type="match status" value="1"/>
</dbReference>
<evidence type="ECO:0008006" key="4">
    <source>
        <dbReference type="Google" id="ProtNLM"/>
    </source>
</evidence>
<name>A0ABR1TGN7_9PEZI</name>
<evidence type="ECO:0000313" key="3">
    <source>
        <dbReference type="Proteomes" id="UP001446871"/>
    </source>
</evidence>